<dbReference type="PANTHER" id="PTHR48043">
    <property type="entry name" value="EG:EG0003.4 PROTEIN-RELATED"/>
    <property type="match status" value="1"/>
</dbReference>
<dbReference type="Gene3D" id="3.40.50.2000">
    <property type="entry name" value="Glycogen Phosphorylase B"/>
    <property type="match status" value="1"/>
</dbReference>
<dbReference type="PANTHER" id="PTHR48043:SF145">
    <property type="entry name" value="FI06409P-RELATED"/>
    <property type="match status" value="1"/>
</dbReference>
<reference evidence="4 5" key="1">
    <citation type="journal article" date="2016" name="Genome Biol. Evol.">
        <title>Gene Family Evolution Reflects Adaptation to Soil Environmental Stressors in the Genome of the Collembolan Orchesella cincta.</title>
        <authorList>
            <person name="Faddeeva-Vakhrusheva A."/>
            <person name="Derks M.F."/>
            <person name="Anvar S.Y."/>
            <person name="Agamennone V."/>
            <person name="Suring W."/>
            <person name="Smit S."/>
            <person name="van Straalen N.M."/>
            <person name="Roelofs D."/>
        </authorList>
    </citation>
    <scope>NUCLEOTIDE SEQUENCE [LARGE SCALE GENOMIC DNA]</scope>
    <source>
        <tissue evidence="4">Mixed pool</tissue>
    </source>
</reference>
<dbReference type="OrthoDB" id="5835829at2759"/>
<keyword evidence="3 4" id="KW-0808">Transferase</keyword>
<name>A0A1D2MYC6_ORCCI</name>
<proteinExistence type="inferred from homology"/>
<evidence type="ECO:0000313" key="5">
    <source>
        <dbReference type="Proteomes" id="UP000094527"/>
    </source>
</evidence>
<dbReference type="InterPro" id="IPR002213">
    <property type="entry name" value="UDP_glucos_trans"/>
</dbReference>
<accession>A0A1D2MYC6</accession>
<evidence type="ECO:0000256" key="3">
    <source>
        <dbReference type="ARBA" id="ARBA00022679"/>
    </source>
</evidence>
<dbReference type="EMBL" id="LJIJ01000389">
    <property type="protein sequence ID" value="ODM98010.1"/>
    <property type="molecule type" value="Genomic_DNA"/>
</dbReference>
<organism evidence="4 5">
    <name type="scientific">Orchesella cincta</name>
    <name type="common">Springtail</name>
    <name type="synonym">Podura cincta</name>
    <dbReference type="NCBI Taxonomy" id="48709"/>
    <lineage>
        <taxon>Eukaryota</taxon>
        <taxon>Metazoa</taxon>
        <taxon>Ecdysozoa</taxon>
        <taxon>Arthropoda</taxon>
        <taxon>Hexapoda</taxon>
        <taxon>Collembola</taxon>
        <taxon>Entomobryomorpha</taxon>
        <taxon>Entomobryoidea</taxon>
        <taxon>Orchesellidae</taxon>
        <taxon>Orchesellinae</taxon>
        <taxon>Orchesella</taxon>
    </lineage>
</organism>
<keyword evidence="5" id="KW-1185">Reference proteome</keyword>
<dbReference type="AlphaFoldDB" id="A0A1D2MYC6"/>
<keyword evidence="2" id="KW-0328">Glycosyltransferase</keyword>
<evidence type="ECO:0000256" key="2">
    <source>
        <dbReference type="ARBA" id="ARBA00022676"/>
    </source>
</evidence>
<dbReference type="STRING" id="48709.A0A1D2MYC6"/>
<dbReference type="GO" id="GO:0008194">
    <property type="term" value="F:UDP-glycosyltransferase activity"/>
    <property type="evidence" value="ECO:0007669"/>
    <property type="project" value="InterPro"/>
</dbReference>
<sequence>MIDYNGERLQRTGRGITLEITSFTQEQLEDAINKLLYDESYKKNVVEVSKDSWIDSTPLENRRHGGVEYVIRHEDTSFMRAISCKSYWYQRRLLDVYAFLS</sequence>
<evidence type="ECO:0000313" key="4">
    <source>
        <dbReference type="EMBL" id="ODM98010.1"/>
    </source>
</evidence>
<comment type="caution">
    <text evidence="4">The sequence shown here is derived from an EMBL/GenBank/DDBJ whole genome shotgun (WGS) entry which is preliminary data.</text>
</comment>
<evidence type="ECO:0000256" key="1">
    <source>
        <dbReference type="ARBA" id="ARBA00009995"/>
    </source>
</evidence>
<dbReference type="Proteomes" id="UP000094527">
    <property type="component" value="Unassembled WGS sequence"/>
</dbReference>
<dbReference type="Pfam" id="PF00201">
    <property type="entry name" value="UDPGT"/>
    <property type="match status" value="1"/>
</dbReference>
<gene>
    <name evidence="4" type="ORF">Ocin01_08672</name>
</gene>
<dbReference type="InterPro" id="IPR050271">
    <property type="entry name" value="UDP-glycosyltransferase"/>
</dbReference>
<protein>
    <submittedName>
        <fullName evidence="4">UDP-glucuronosyltransferase 1-9</fullName>
    </submittedName>
</protein>
<comment type="similarity">
    <text evidence="1">Belongs to the UDP-glycosyltransferase family.</text>
</comment>
<dbReference type="SUPFAM" id="SSF53756">
    <property type="entry name" value="UDP-Glycosyltransferase/glycogen phosphorylase"/>
    <property type="match status" value="1"/>
</dbReference>